<gene>
    <name evidence="2" type="ORF">EV193_10259</name>
</gene>
<keyword evidence="3" id="KW-1185">Reference proteome</keyword>
<dbReference type="AlphaFoldDB" id="A0A4V2EU24"/>
<evidence type="ECO:0000313" key="2">
    <source>
        <dbReference type="EMBL" id="RZS43083.1"/>
    </source>
</evidence>
<dbReference type="PIRSF" id="PIRSF029171">
    <property type="entry name" value="Esterase_LipA"/>
    <property type="match status" value="1"/>
</dbReference>
<dbReference type="Pfam" id="PF03583">
    <property type="entry name" value="LIP"/>
    <property type="match status" value="1"/>
</dbReference>
<dbReference type="InterPro" id="IPR029058">
    <property type="entry name" value="AB_hydrolase_fold"/>
</dbReference>
<proteinExistence type="predicted"/>
<dbReference type="GO" id="GO:0016042">
    <property type="term" value="P:lipid catabolic process"/>
    <property type="evidence" value="ECO:0007669"/>
    <property type="project" value="InterPro"/>
</dbReference>
<feature type="signal peptide" evidence="1">
    <location>
        <begin position="1"/>
        <end position="23"/>
    </location>
</feature>
<sequence length="371" mass="38858">MIRAAVTVTAAIAALVAAPTAPAAVGAPGEVIGVAPLPGQHWLPGTGKAYRLTYRTTGPSGPASSTGALFVPRGTPPPGGWPVISWAHGTFGISDACGPSTTGTNERDTVHLAALLEQGYAVAATDYIGLGAGGVHPYLDGRSEAHAVIDIVRAASTVDSAVSRTWVVAGHSQGGHAALFTTKIAPTYARELDFRGGVATAAPSNITAVLALAAPGEPVPFATTLLTYILASFETTRPDVDMEPYLSDRGLRAISDARRLCYRDLEKTLVGVTVGQLLRKPLALGDFLPAARQAMEPPSHGYERPFFVGLGTFDWLTPLTGKLLAEFALHGEPVTARFYPSDHDNTMDLSRADTIPYVRWLIGRRSTTGPG</sequence>
<protein>
    <submittedName>
        <fullName evidence="2">Secretory lipase</fullName>
    </submittedName>
</protein>
<comment type="caution">
    <text evidence="2">The sequence shown here is derived from an EMBL/GenBank/DDBJ whole genome shotgun (WGS) entry which is preliminary data.</text>
</comment>
<reference evidence="2 3" key="1">
    <citation type="submission" date="2019-02" db="EMBL/GenBank/DDBJ databases">
        <title>Genomic Encyclopedia of Type Strains, Phase IV (KMG-IV): sequencing the most valuable type-strain genomes for metagenomic binning, comparative biology and taxonomic classification.</title>
        <authorList>
            <person name="Goeker M."/>
        </authorList>
    </citation>
    <scope>NUCLEOTIDE SEQUENCE [LARGE SCALE GENOMIC DNA]</scope>
    <source>
        <strain evidence="2 3">DSM 101727</strain>
    </source>
</reference>
<dbReference type="Proteomes" id="UP000294257">
    <property type="component" value="Unassembled WGS sequence"/>
</dbReference>
<keyword evidence="1" id="KW-0732">Signal</keyword>
<dbReference type="RefSeq" id="WP_130342979.1">
    <property type="nucleotide sequence ID" value="NZ_SGWQ01000002.1"/>
</dbReference>
<dbReference type="SUPFAM" id="SSF53474">
    <property type="entry name" value="alpha/beta-Hydrolases"/>
    <property type="match status" value="1"/>
</dbReference>
<dbReference type="Gene3D" id="3.40.50.1820">
    <property type="entry name" value="alpha/beta hydrolase"/>
    <property type="match status" value="1"/>
</dbReference>
<evidence type="ECO:0000313" key="3">
    <source>
        <dbReference type="Proteomes" id="UP000294257"/>
    </source>
</evidence>
<dbReference type="GO" id="GO:0004806">
    <property type="term" value="F:triacylglycerol lipase activity"/>
    <property type="evidence" value="ECO:0007669"/>
    <property type="project" value="InterPro"/>
</dbReference>
<dbReference type="PANTHER" id="PTHR34853:SF1">
    <property type="entry name" value="LIPASE 5"/>
    <property type="match status" value="1"/>
</dbReference>
<dbReference type="EMBL" id="SGWQ01000002">
    <property type="protein sequence ID" value="RZS43083.1"/>
    <property type="molecule type" value="Genomic_DNA"/>
</dbReference>
<name>A0A4V2EU24_9PSEU</name>
<dbReference type="PANTHER" id="PTHR34853">
    <property type="match status" value="1"/>
</dbReference>
<accession>A0A4V2EU24</accession>
<evidence type="ECO:0000256" key="1">
    <source>
        <dbReference type="SAM" id="SignalP"/>
    </source>
</evidence>
<dbReference type="OrthoDB" id="9798122at2"/>
<organism evidence="2 3">
    <name type="scientific">Herbihabitans rhizosphaerae</name>
    <dbReference type="NCBI Taxonomy" id="1872711"/>
    <lineage>
        <taxon>Bacteria</taxon>
        <taxon>Bacillati</taxon>
        <taxon>Actinomycetota</taxon>
        <taxon>Actinomycetes</taxon>
        <taxon>Pseudonocardiales</taxon>
        <taxon>Pseudonocardiaceae</taxon>
        <taxon>Herbihabitans</taxon>
    </lineage>
</organism>
<dbReference type="InterPro" id="IPR005152">
    <property type="entry name" value="Lipase_secreted"/>
</dbReference>
<feature type="chain" id="PRO_5020427156" evidence="1">
    <location>
        <begin position="24"/>
        <end position="371"/>
    </location>
</feature>